<protein>
    <submittedName>
        <fullName evidence="1">Uncharacterized protein</fullName>
    </submittedName>
</protein>
<sequence>MSAISSITPLNTFAVRDLAALQDMIVQIGYREGLEILKASLQSKTVLTDVFLGKKAPGPA</sequence>
<dbReference type="AlphaFoldDB" id="A0A0A9B542"/>
<evidence type="ECO:0000313" key="1">
    <source>
        <dbReference type="EMBL" id="JAD58486.1"/>
    </source>
</evidence>
<dbReference type="Pfam" id="PF05056">
    <property type="entry name" value="DUF674"/>
    <property type="match status" value="1"/>
</dbReference>
<name>A0A0A9B542_ARUDO</name>
<dbReference type="InterPro" id="IPR007750">
    <property type="entry name" value="DUF674"/>
</dbReference>
<dbReference type="EMBL" id="GBRH01239409">
    <property type="protein sequence ID" value="JAD58486.1"/>
    <property type="molecule type" value="Transcribed_RNA"/>
</dbReference>
<reference evidence="1" key="1">
    <citation type="submission" date="2014-09" db="EMBL/GenBank/DDBJ databases">
        <authorList>
            <person name="Magalhaes I.L.F."/>
            <person name="Oliveira U."/>
            <person name="Santos F.R."/>
            <person name="Vidigal T.H.D.A."/>
            <person name="Brescovit A.D."/>
            <person name="Santos A.J."/>
        </authorList>
    </citation>
    <scope>NUCLEOTIDE SEQUENCE</scope>
    <source>
        <tissue evidence="1">Shoot tissue taken approximately 20 cm above the soil surface</tissue>
    </source>
</reference>
<accession>A0A0A9B542</accession>
<dbReference type="PANTHER" id="PTHR33103:SF104">
    <property type="entry name" value="DUF674 DOMAIN-CONTAINING PROTEIN"/>
    <property type="match status" value="1"/>
</dbReference>
<proteinExistence type="predicted"/>
<reference evidence="1" key="2">
    <citation type="journal article" date="2015" name="Data Brief">
        <title>Shoot transcriptome of the giant reed, Arundo donax.</title>
        <authorList>
            <person name="Barrero R.A."/>
            <person name="Guerrero F.D."/>
            <person name="Moolhuijzen P."/>
            <person name="Goolsby J.A."/>
            <person name="Tidwell J."/>
            <person name="Bellgard S.E."/>
            <person name="Bellgard M.I."/>
        </authorList>
    </citation>
    <scope>NUCLEOTIDE SEQUENCE</scope>
    <source>
        <tissue evidence="1">Shoot tissue taken approximately 20 cm above the soil surface</tissue>
    </source>
</reference>
<organism evidence="1">
    <name type="scientific">Arundo donax</name>
    <name type="common">Giant reed</name>
    <name type="synonym">Donax arundinaceus</name>
    <dbReference type="NCBI Taxonomy" id="35708"/>
    <lineage>
        <taxon>Eukaryota</taxon>
        <taxon>Viridiplantae</taxon>
        <taxon>Streptophyta</taxon>
        <taxon>Embryophyta</taxon>
        <taxon>Tracheophyta</taxon>
        <taxon>Spermatophyta</taxon>
        <taxon>Magnoliopsida</taxon>
        <taxon>Liliopsida</taxon>
        <taxon>Poales</taxon>
        <taxon>Poaceae</taxon>
        <taxon>PACMAD clade</taxon>
        <taxon>Arundinoideae</taxon>
        <taxon>Arundineae</taxon>
        <taxon>Arundo</taxon>
    </lineage>
</organism>
<dbReference type="PANTHER" id="PTHR33103">
    <property type="entry name" value="OS01G0153900 PROTEIN"/>
    <property type="match status" value="1"/>
</dbReference>